<protein>
    <submittedName>
        <fullName evidence="7">Bifunctional GntR family transcriptional regulator / aminotransferase</fullName>
    </submittedName>
    <submittedName>
        <fullName evidence="8">DNA-binding transcriptional regulator, MocR family, contains an aminotransferase domain</fullName>
    </submittedName>
</protein>
<keyword evidence="3" id="KW-0805">Transcription regulation</keyword>
<keyword evidence="2" id="KW-0663">Pyridoxal phosphate</keyword>
<dbReference type="PROSITE" id="PS50949">
    <property type="entry name" value="HTH_GNTR"/>
    <property type="match status" value="1"/>
</dbReference>
<dbReference type="EMBL" id="FMBM01000003">
    <property type="protein sequence ID" value="SCC82583.1"/>
    <property type="molecule type" value="Genomic_DNA"/>
</dbReference>
<dbReference type="RefSeq" id="WP_074446387.1">
    <property type="nucleotide sequence ID" value="NZ_FMBM01000003.1"/>
</dbReference>
<keyword evidence="7" id="KW-0808">Transferase</keyword>
<comment type="caution">
    <text evidence="7">The sequence shown here is derived from an EMBL/GenBank/DDBJ whole genome shotgun (WGS) entry which is preliminary data.</text>
</comment>
<dbReference type="SUPFAM" id="SSF53383">
    <property type="entry name" value="PLP-dependent transferases"/>
    <property type="match status" value="1"/>
</dbReference>
<dbReference type="InterPro" id="IPR051446">
    <property type="entry name" value="HTH_trans_reg/aminotransferase"/>
</dbReference>
<keyword evidence="5" id="KW-0804">Transcription</keyword>
<evidence type="ECO:0000256" key="2">
    <source>
        <dbReference type="ARBA" id="ARBA00022898"/>
    </source>
</evidence>
<evidence type="ECO:0000313" key="7">
    <source>
        <dbReference type="EMBL" id="KPQ12740.1"/>
    </source>
</evidence>
<dbReference type="GO" id="GO:0008483">
    <property type="term" value="F:transaminase activity"/>
    <property type="evidence" value="ECO:0007669"/>
    <property type="project" value="UniProtKB-KW"/>
</dbReference>
<dbReference type="InterPro" id="IPR015424">
    <property type="entry name" value="PyrdxlP-dep_Trfase"/>
</dbReference>
<gene>
    <name evidence="8" type="ORF">GA0071312_3589</name>
    <name evidence="7" type="ORF">HLUCCO17_01195</name>
</gene>
<dbReference type="InterPro" id="IPR004839">
    <property type="entry name" value="Aminotransferase_I/II_large"/>
</dbReference>
<dbReference type="AlphaFoldDB" id="A0A0P8A4Y7"/>
<feature type="domain" description="HTH gntR-type" evidence="6">
    <location>
        <begin position="10"/>
        <end position="78"/>
    </location>
</feature>
<sequence>MWVPRLEEGIARTVAIVRALRMAIETGELPANTRLPAQRELAHRLGVNLSTVTRAFEQATQEGLISGEIGRGTFVMPQSRAASLFAETMAMAARIDMARITPPRIDDAIITETLRTILAERADEAFAYPSLLQLHRGCDAVRDWIRWRGLTRDPAHVAITAGAQAGLQALLSMLLRAGQSILVEEHTFPGLRTTADLIGIKPVGIACDAQGLIPEELEQAHKRTGATILFATPNLQNPTGAIMGPARRKAIAATIARLGLLLIEDDAYGSYTGLAPLVSECAGPHILVSSLSKAFAPGLRFGFVVGDHPAVARLEREVSMSSWFAAPIMIETATKLIANGVAMNHAGQQKRIVEERWPVVKRIFPDAPDTPRTHLWLTTPPGSNFARLAEKQGVDIAPASAFSMTRQGGDFIRCSMTSVRDDAELALGLAKIRDLGAHLPQRKTMAA</sequence>
<evidence type="ECO:0000256" key="3">
    <source>
        <dbReference type="ARBA" id="ARBA00023015"/>
    </source>
</evidence>
<dbReference type="InterPro" id="IPR015421">
    <property type="entry name" value="PyrdxlP-dep_Trfase_major"/>
</dbReference>
<evidence type="ECO:0000313" key="10">
    <source>
        <dbReference type="Proteomes" id="UP000182800"/>
    </source>
</evidence>
<dbReference type="GO" id="GO:0003677">
    <property type="term" value="F:DNA binding"/>
    <property type="evidence" value="ECO:0007669"/>
    <property type="project" value="UniProtKB-KW"/>
</dbReference>
<dbReference type="EMBL" id="LJSX01000001">
    <property type="protein sequence ID" value="KPQ12740.1"/>
    <property type="molecule type" value="Genomic_DNA"/>
</dbReference>
<dbReference type="InterPro" id="IPR036390">
    <property type="entry name" value="WH_DNA-bd_sf"/>
</dbReference>
<comment type="similarity">
    <text evidence="1">In the C-terminal section; belongs to the class-I pyridoxal-phosphate-dependent aminotransferase family.</text>
</comment>
<keyword evidence="4 8" id="KW-0238">DNA-binding</keyword>
<keyword evidence="10" id="KW-1185">Reference proteome</keyword>
<accession>A0A0P8A4Y7</accession>
<keyword evidence="7" id="KW-0032">Aminotransferase</keyword>
<dbReference type="CDD" id="cd07377">
    <property type="entry name" value="WHTH_GntR"/>
    <property type="match status" value="1"/>
</dbReference>
<dbReference type="Proteomes" id="UP000050497">
    <property type="component" value="Unassembled WGS sequence"/>
</dbReference>
<dbReference type="CDD" id="cd00609">
    <property type="entry name" value="AAT_like"/>
    <property type="match status" value="1"/>
</dbReference>
<organism evidence="7 9">
    <name type="scientific">Saliniramus fredricksonii</name>
    <dbReference type="NCBI Taxonomy" id="1653334"/>
    <lineage>
        <taxon>Bacteria</taxon>
        <taxon>Pseudomonadati</taxon>
        <taxon>Pseudomonadota</taxon>
        <taxon>Alphaproteobacteria</taxon>
        <taxon>Hyphomicrobiales</taxon>
        <taxon>Salinarimonadaceae</taxon>
        <taxon>Saliniramus</taxon>
    </lineage>
</organism>
<dbReference type="GO" id="GO:0003700">
    <property type="term" value="F:DNA-binding transcription factor activity"/>
    <property type="evidence" value="ECO:0007669"/>
    <property type="project" value="InterPro"/>
</dbReference>
<evidence type="ECO:0000256" key="1">
    <source>
        <dbReference type="ARBA" id="ARBA00005384"/>
    </source>
</evidence>
<dbReference type="STRING" id="1653334.GA0071312_3589"/>
<reference evidence="8 10" key="2">
    <citation type="submission" date="2016-08" db="EMBL/GenBank/DDBJ databases">
        <authorList>
            <person name="Varghese N."/>
            <person name="Submissions Spin"/>
        </authorList>
    </citation>
    <scope>NUCLEOTIDE SEQUENCE [LARGE SCALE GENOMIC DNA]</scope>
    <source>
        <strain evidence="8 10">HL-109</strain>
    </source>
</reference>
<name>A0A0P8A4Y7_9HYPH</name>
<dbReference type="InterPro" id="IPR036388">
    <property type="entry name" value="WH-like_DNA-bd_sf"/>
</dbReference>
<dbReference type="PANTHER" id="PTHR46577">
    <property type="entry name" value="HTH-TYPE TRANSCRIPTIONAL REGULATORY PROTEIN GABR"/>
    <property type="match status" value="1"/>
</dbReference>
<evidence type="ECO:0000256" key="5">
    <source>
        <dbReference type="ARBA" id="ARBA00023163"/>
    </source>
</evidence>
<proteinExistence type="inferred from homology"/>
<dbReference type="GO" id="GO:0030170">
    <property type="term" value="F:pyridoxal phosphate binding"/>
    <property type="evidence" value="ECO:0007669"/>
    <property type="project" value="InterPro"/>
</dbReference>
<dbReference type="Proteomes" id="UP000182800">
    <property type="component" value="Unassembled WGS sequence"/>
</dbReference>
<dbReference type="InterPro" id="IPR000524">
    <property type="entry name" value="Tscrpt_reg_HTH_GntR"/>
</dbReference>
<dbReference type="Pfam" id="PF00155">
    <property type="entry name" value="Aminotran_1_2"/>
    <property type="match status" value="1"/>
</dbReference>
<evidence type="ECO:0000313" key="8">
    <source>
        <dbReference type="EMBL" id="SCC82583.1"/>
    </source>
</evidence>
<dbReference type="Pfam" id="PF00392">
    <property type="entry name" value="GntR"/>
    <property type="match status" value="1"/>
</dbReference>
<reference evidence="7 9" key="1">
    <citation type="submission" date="2015-09" db="EMBL/GenBank/DDBJ databases">
        <title>Identification and resolution of microdiversity through metagenomic sequencing of parallel consortia.</title>
        <authorList>
            <person name="Nelson W.C."/>
            <person name="Romine M.F."/>
            <person name="Lindemann S.R."/>
        </authorList>
    </citation>
    <scope>NUCLEOTIDE SEQUENCE [LARGE SCALE GENOMIC DNA]</scope>
    <source>
        <strain evidence="7">HL-109</strain>
    </source>
</reference>
<dbReference type="Gene3D" id="1.10.10.10">
    <property type="entry name" value="Winged helix-like DNA-binding domain superfamily/Winged helix DNA-binding domain"/>
    <property type="match status" value="1"/>
</dbReference>
<dbReference type="SMART" id="SM00345">
    <property type="entry name" value="HTH_GNTR"/>
    <property type="match status" value="1"/>
</dbReference>
<dbReference type="SUPFAM" id="SSF46785">
    <property type="entry name" value="Winged helix' DNA-binding domain"/>
    <property type="match status" value="1"/>
</dbReference>
<evidence type="ECO:0000313" key="9">
    <source>
        <dbReference type="Proteomes" id="UP000050497"/>
    </source>
</evidence>
<dbReference type="PANTHER" id="PTHR46577:SF1">
    <property type="entry name" value="HTH-TYPE TRANSCRIPTIONAL REGULATORY PROTEIN GABR"/>
    <property type="match status" value="1"/>
</dbReference>
<evidence type="ECO:0000259" key="6">
    <source>
        <dbReference type="PROSITE" id="PS50949"/>
    </source>
</evidence>
<dbReference type="Gene3D" id="3.40.640.10">
    <property type="entry name" value="Type I PLP-dependent aspartate aminotransferase-like (Major domain)"/>
    <property type="match status" value="1"/>
</dbReference>
<evidence type="ECO:0000256" key="4">
    <source>
        <dbReference type="ARBA" id="ARBA00023125"/>
    </source>
</evidence>